<dbReference type="GO" id="GO:0032012">
    <property type="term" value="P:regulation of ARF protein signal transduction"/>
    <property type="evidence" value="ECO:0007669"/>
    <property type="project" value="InterPro"/>
</dbReference>
<feature type="compositionally biased region" description="Acidic residues" evidence="7">
    <location>
        <begin position="1560"/>
        <end position="1570"/>
    </location>
</feature>
<feature type="compositionally biased region" description="Basic and acidic residues" evidence="7">
    <location>
        <begin position="1228"/>
        <end position="1239"/>
    </location>
</feature>
<dbReference type="GO" id="GO:0012505">
    <property type="term" value="C:endomembrane system"/>
    <property type="evidence" value="ECO:0007669"/>
    <property type="project" value="UniProtKB-ARBA"/>
</dbReference>
<keyword evidence="6 8" id="KW-0472">Membrane</keyword>
<keyword evidence="12" id="KW-1185">Reference proteome</keyword>
<dbReference type="Pfam" id="PF23325">
    <property type="entry name" value="TPR_28"/>
    <property type="match status" value="1"/>
</dbReference>
<comment type="caution">
    <text evidence="10">The sequence shown here is derived from an EMBL/GenBank/DDBJ whole genome shotgun (WGS) entry which is preliminary data.</text>
</comment>
<organism evidence="10">
    <name type="scientific">Cladocopium goreaui</name>
    <dbReference type="NCBI Taxonomy" id="2562237"/>
    <lineage>
        <taxon>Eukaryota</taxon>
        <taxon>Sar</taxon>
        <taxon>Alveolata</taxon>
        <taxon>Dinophyceae</taxon>
        <taxon>Suessiales</taxon>
        <taxon>Symbiodiniaceae</taxon>
        <taxon>Cladocopium</taxon>
    </lineage>
</organism>
<proteinExistence type="predicted"/>
<dbReference type="EMBL" id="CAMXCT020000349">
    <property type="protein sequence ID" value="CAL1130908.1"/>
    <property type="molecule type" value="Genomic_DNA"/>
</dbReference>
<feature type="region of interest" description="Disordered" evidence="7">
    <location>
        <begin position="1560"/>
        <end position="1611"/>
    </location>
</feature>
<evidence type="ECO:0000256" key="1">
    <source>
        <dbReference type="ARBA" id="ARBA00004141"/>
    </source>
</evidence>
<dbReference type="SMART" id="SM00222">
    <property type="entry name" value="Sec7"/>
    <property type="match status" value="1"/>
</dbReference>
<evidence type="ECO:0000313" key="12">
    <source>
        <dbReference type="Proteomes" id="UP001152797"/>
    </source>
</evidence>
<dbReference type="Gene3D" id="1.10.1000.11">
    <property type="entry name" value="Arf Nucleotide-binding Site Opener,domain 2"/>
    <property type="match status" value="1"/>
</dbReference>
<dbReference type="Pfam" id="PF01369">
    <property type="entry name" value="Sec7"/>
    <property type="match status" value="1"/>
</dbReference>
<gene>
    <name evidence="10" type="ORF">C1SCF055_LOCUS5666</name>
</gene>
<evidence type="ECO:0000256" key="6">
    <source>
        <dbReference type="ARBA" id="ARBA00023136"/>
    </source>
</evidence>
<keyword evidence="5" id="KW-0406">Ion transport</keyword>
<evidence type="ECO:0000256" key="5">
    <source>
        <dbReference type="ARBA" id="ARBA00023065"/>
    </source>
</evidence>
<feature type="region of interest" description="Disordered" evidence="7">
    <location>
        <begin position="1510"/>
        <end position="1546"/>
    </location>
</feature>
<dbReference type="PANTHER" id="PTHR10663">
    <property type="entry name" value="GUANYL-NUCLEOTIDE EXCHANGE FACTOR"/>
    <property type="match status" value="1"/>
</dbReference>
<evidence type="ECO:0000256" key="2">
    <source>
        <dbReference type="ARBA" id="ARBA00022448"/>
    </source>
</evidence>
<feature type="region of interest" description="Disordered" evidence="7">
    <location>
        <begin position="810"/>
        <end position="847"/>
    </location>
</feature>
<dbReference type="GO" id="GO:0005254">
    <property type="term" value="F:chloride channel activity"/>
    <property type="evidence" value="ECO:0007669"/>
    <property type="project" value="InterPro"/>
</dbReference>
<dbReference type="EMBL" id="CAMXCT010000349">
    <property type="protein sequence ID" value="CAI3977533.1"/>
    <property type="molecule type" value="Genomic_DNA"/>
</dbReference>
<dbReference type="GO" id="GO:0016020">
    <property type="term" value="C:membrane"/>
    <property type="evidence" value="ECO:0007669"/>
    <property type="project" value="UniProtKB-SubCell"/>
</dbReference>
<dbReference type="PROSITE" id="PS50190">
    <property type="entry name" value="SEC7"/>
    <property type="match status" value="1"/>
</dbReference>
<name>A0A9P1BQE0_9DINO</name>
<evidence type="ECO:0000256" key="8">
    <source>
        <dbReference type="SAM" id="Phobius"/>
    </source>
</evidence>
<accession>A0A9P1BQE0</accession>
<keyword evidence="2" id="KW-0813">Transport</keyword>
<feature type="transmembrane region" description="Helical" evidence="8">
    <location>
        <begin position="129"/>
        <end position="146"/>
    </location>
</feature>
<dbReference type="Proteomes" id="UP001152797">
    <property type="component" value="Unassembled WGS sequence"/>
</dbReference>
<feature type="compositionally biased region" description="Basic and acidic residues" evidence="7">
    <location>
        <begin position="1571"/>
        <end position="1592"/>
    </location>
</feature>
<feature type="domain" description="SEC7" evidence="9">
    <location>
        <begin position="1060"/>
        <end position="1323"/>
    </location>
</feature>
<evidence type="ECO:0000256" key="4">
    <source>
        <dbReference type="ARBA" id="ARBA00022989"/>
    </source>
</evidence>
<feature type="transmembrane region" description="Helical" evidence="8">
    <location>
        <begin position="27"/>
        <end position="46"/>
    </location>
</feature>
<sequence>MTLPESECGHTVSLMQCTQSTTENDTVFTFVFFVLGWTAYGHRLILKSPDRIRFEAKPKSGGLQQLQRNAAKEMLLYYNKSFFWLLLERRGSVFYRLDSVFGGLFIAALGGIVQWMFDSDWEYAPRIHHHYAFQALGAGVTFAIVFRTQLAWNRYWEAVTQLHFMYSKFADAFSQFQAFAEVTRKNVQEKDPLKADRIRLKQWRLKINYALLSTVAADRLNTGDNQRMEDVRSKGVRTRNTMRINKETQTSGLPKMKLRSEIDRQDSKSDVYAVFELPSAEQIQLMMASNDMVSTVMYWIIWDLADCMKDIDIAPPIQSRMYQELSNGMLGFNNCLKIADVPFPLPFAQLLGLLLVAFSCFIPVYVINFTGSPIAGPVLCFFLFESLWCLNEVAKELENPFGQDINDIHLPDFHMRFVDCLQDVSVDDQAGMLKNPFLGIDPGLQDPAQHGIEVLPEAEVDGMKICIWCEQGLVKGLIEVKTGFVFIRRATFPVAFALRTSGDKVSQIGMRTPQALASVVRCGGVVSIRCYSASDAVHSVTRHHAELQRRRILKMKVMKDKILANVGWNGILQSTSLANVQPLSNHVSFDARFQKLFEELTYMHELHEFDIVAYVGPFLEVIQSDATSGELTAVALEAVDKFVSFGLVHPDSPKSMEAINTVAWGVINCRFLSNGTASDEVVLLKMVGLLLDCLRCSAGQYLSDPCVWHMVRKCFQISRQPNASYLLRSSAEGMLQQMVLTIFGTQKERSQRVRVESSAPEAQRAEREPGPKGPSQKLQVYKPYGFRAMHFVLRFLAFLLAYGRGAVDKEQKHRTVRVRRPRSRSPSQDRTRTDGSPEEGPPDLGLTDAAAVGKEELMMDTHCLGLSLLNVALESGGDEIARSDDLIAVIQDDICKSLLHNSRTASLSVLSLTLRAIFNLFLHFKRHLKVQLEIFFTSVHLKIAGCGSASYEQRELALESLVEFCREPSLMLELYENYDCDVRCTNLFETLAKFLVTRGVPPEEGQARGNFTSLHKLAFSGLMSILHSLSLRCASHKHFRRDQLETLEQGPSTPSSGETELRRKKEQKRRLTIAARTFNSEPSKSTGALQSLGLLSNPLTPESMAEFLRHTPGLDMNIVGEFLGKRHDFNGQVRKAFLDTFPFAGLGLVEALRIVLATFRLPGEAQCIDRLMESFAEAYFRSQPVADGAAAEDRRRGCSEGGWNDSPFAQLHIREDKPQNPLAVTRWVPRERSAEEAADRVSGQGGGPEDGAGEEPTRVPMASSDTIFILAFSIIMLNTDLHNPGVKKKMCLEDFVRNNRGIDGGKDLPQYFLGDIFEAIRDDEIRLHGASNQAGDDQVIDDFFWEGILLRSESIDAFSTTERLLSEAPPGTTERDMFQVILDCQPMPMLTLCYESIPDAAVAMQAMMGFQDLARISAYFDNSETVSGLVRTIFQYCSRAAAGGTVTVRCQIALGSSEQCVTHFAPIFREAEWRGVLEVLLQLWALDLLPPHLSEFDDFSGTDGKPLESLCNIRPLYPPPEASRTADAQSEEQRGYSAPQAPAADGDGFLESLARWFEDETKDEDEEEAESHELSKVRGVEPSSKECGRPQDDLLFSSAPPFPAPGDKNGVEAAAQSLPVDASDPGVIHQLVKQYVARSGFVEVLGHSGIAKLPPESLQGLAKALVQLSRPSRWFAQASSPEEQAQGSGEWHYVADPVFCLELLTNITCMPSPSTGSTSLSHIWPLVSTHFERLLQYVIAGNGVAEAQFIERLIVNTLRLCIRLIGNSELVPTLLMLTQYLSKLPGKIFSAYSERIACGILVLVQEATLPHSGLCNIFSLLHRISEFPAGVGACSAGIECLNFWLSDDQELSRLLSLQQLPELLKTLKAFAQGSSAPAALGHLSSLVPQLARGARCLAPEANLQWRSLWVPTLQALADIAKDGSQRSSAQAFVYLQRLLLECGTDLALPWEELEFDAWKECLEQVLFPLLQAPSKGGNIAEDVAALRQANAAQLVCRVLLTHMSQWLRSSPDGFPVLFLRLLHILVSEATVETSREPLVESLKNLLLVISADPAFGELSSPRGEGETLLEAAWGVVSPSLPDLRREVAVILDPSAVEPSESLGLERLMENDGKISRNFR</sequence>
<dbReference type="PANTHER" id="PTHR10663:SF388">
    <property type="entry name" value="GOLGI-SPECIFIC BREFELDIN A-RESISTANCE GUANINE NUCLEOTIDE EXCHANGE FACTOR 1"/>
    <property type="match status" value="1"/>
</dbReference>
<dbReference type="Pfam" id="PF25539">
    <property type="entry name" value="Bestrophin_2"/>
    <property type="match status" value="1"/>
</dbReference>
<feature type="transmembrane region" description="Helical" evidence="8">
    <location>
        <begin position="93"/>
        <end position="117"/>
    </location>
</feature>
<dbReference type="InterPro" id="IPR035999">
    <property type="entry name" value="Sec7_dom_sf"/>
</dbReference>
<dbReference type="SUPFAM" id="SSF48425">
    <property type="entry name" value="Sec7 domain"/>
    <property type="match status" value="1"/>
</dbReference>
<dbReference type="CDD" id="cd00171">
    <property type="entry name" value="Sec7"/>
    <property type="match status" value="1"/>
</dbReference>
<dbReference type="InterPro" id="IPR056604">
    <property type="entry name" value="GBF1-like_TPR"/>
</dbReference>
<dbReference type="InterPro" id="IPR000904">
    <property type="entry name" value="Sec7_dom"/>
</dbReference>
<reference evidence="10" key="1">
    <citation type="submission" date="2022-10" db="EMBL/GenBank/DDBJ databases">
        <authorList>
            <person name="Chen Y."/>
            <person name="Dougan E. K."/>
            <person name="Chan C."/>
            <person name="Rhodes N."/>
            <person name="Thang M."/>
        </authorList>
    </citation>
    <scope>NUCLEOTIDE SEQUENCE</scope>
</reference>
<dbReference type="InterPro" id="IPR044669">
    <property type="entry name" value="YneE/VCCN1/2-like"/>
</dbReference>
<keyword evidence="3 8" id="KW-0812">Transmembrane</keyword>
<feature type="region of interest" description="Disordered" evidence="7">
    <location>
        <begin position="1044"/>
        <end position="1067"/>
    </location>
</feature>
<evidence type="ECO:0000313" key="11">
    <source>
        <dbReference type="EMBL" id="CAL4764845.1"/>
    </source>
</evidence>
<reference evidence="11 12" key="2">
    <citation type="submission" date="2024-05" db="EMBL/GenBank/DDBJ databases">
        <authorList>
            <person name="Chen Y."/>
            <person name="Shah S."/>
            <person name="Dougan E. K."/>
            <person name="Thang M."/>
            <person name="Chan C."/>
        </authorList>
    </citation>
    <scope>NUCLEOTIDE SEQUENCE [LARGE SCALE GENOMIC DNA]</scope>
</reference>
<dbReference type="EMBL" id="CAMXCT030000349">
    <property type="protein sequence ID" value="CAL4764845.1"/>
    <property type="molecule type" value="Genomic_DNA"/>
</dbReference>
<feature type="compositionally biased region" description="Basic residues" evidence="7">
    <location>
        <begin position="814"/>
        <end position="823"/>
    </location>
</feature>
<keyword evidence="4 8" id="KW-1133">Transmembrane helix</keyword>
<dbReference type="GO" id="GO:0005737">
    <property type="term" value="C:cytoplasm"/>
    <property type="evidence" value="ECO:0007669"/>
    <property type="project" value="UniProtKB-ARBA"/>
</dbReference>
<feature type="region of interest" description="Disordered" evidence="7">
    <location>
        <begin position="751"/>
        <end position="777"/>
    </location>
</feature>
<dbReference type="GO" id="GO:0016192">
    <property type="term" value="P:vesicle-mediated transport"/>
    <property type="evidence" value="ECO:0007669"/>
    <property type="project" value="UniProtKB-ARBA"/>
</dbReference>
<evidence type="ECO:0000256" key="7">
    <source>
        <dbReference type="SAM" id="MobiDB-lite"/>
    </source>
</evidence>
<evidence type="ECO:0000259" key="9">
    <source>
        <dbReference type="PROSITE" id="PS50190"/>
    </source>
</evidence>
<evidence type="ECO:0000313" key="10">
    <source>
        <dbReference type="EMBL" id="CAI3977533.1"/>
    </source>
</evidence>
<dbReference type="Pfam" id="PF12783">
    <property type="entry name" value="Sec7-like_HUS"/>
    <property type="match status" value="1"/>
</dbReference>
<dbReference type="InterPro" id="IPR023394">
    <property type="entry name" value="Sec7_C_sf"/>
</dbReference>
<feature type="region of interest" description="Disordered" evidence="7">
    <location>
        <begin position="1222"/>
        <end position="1259"/>
    </location>
</feature>
<feature type="transmembrane region" description="Helical" evidence="8">
    <location>
        <begin position="347"/>
        <end position="367"/>
    </location>
</feature>
<protein>
    <submittedName>
        <fullName evidence="11">ARF guanine-nucleotide exchange factor GNOM</fullName>
    </submittedName>
</protein>
<evidence type="ECO:0000256" key="3">
    <source>
        <dbReference type="ARBA" id="ARBA00022692"/>
    </source>
</evidence>
<comment type="subcellular location">
    <subcellularLocation>
        <location evidence="1">Membrane</location>
        <topology evidence="1">Multi-pass membrane protein</topology>
    </subcellularLocation>
</comment>
<dbReference type="OrthoDB" id="18431at2759"/>
<dbReference type="InterPro" id="IPR032691">
    <property type="entry name" value="Mon2/Sec7/BIG1-like_HUS"/>
</dbReference>
<dbReference type="Gene3D" id="1.10.220.20">
    <property type="match status" value="1"/>
</dbReference>
<dbReference type="GO" id="GO:0005085">
    <property type="term" value="F:guanyl-nucleotide exchange factor activity"/>
    <property type="evidence" value="ECO:0007669"/>
    <property type="project" value="InterPro"/>
</dbReference>